<dbReference type="SUPFAM" id="SSF54427">
    <property type="entry name" value="NTF2-like"/>
    <property type="match status" value="1"/>
</dbReference>
<dbReference type="EMBL" id="VRKQ01000010">
    <property type="protein sequence ID" value="TXG36749.1"/>
    <property type="molecule type" value="Genomic_DNA"/>
</dbReference>
<dbReference type="OrthoDB" id="9814425at2"/>
<feature type="compositionally biased region" description="Acidic residues" evidence="1">
    <location>
        <begin position="155"/>
        <end position="165"/>
    </location>
</feature>
<evidence type="ECO:0000313" key="3">
    <source>
        <dbReference type="EMBL" id="TXG36749.1"/>
    </source>
</evidence>
<sequence>MKIKSLIILSLASIWITNCSQPPKDVTEEIVAANKVFIELFNAHKGTEIGNLYTEGGRLFPVNSPVIEGQEAIGQFWSAVFDMGIDNGVLTTVEVESFGDTAVEEGAYSLFDSNNNKLDEGKYIIVWKNVDGQWRLDRDIFSTNMPAPQPAQEEAPAEDNSETEN</sequence>
<dbReference type="Proteomes" id="UP000321080">
    <property type="component" value="Unassembled WGS sequence"/>
</dbReference>
<dbReference type="InterPro" id="IPR027843">
    <property type="entry name" value="DUF4440"/>
</dbReference>
<dbReference type="InterPro" id="IPR032710">
    <property type="entry name" value="NTF2-like_dom_sf"/>
</dbReference>
<feature type="domain" description="DUF4440" evidence="2">
    <location>
        <begin position="35"/>
        <end position="136"/>
    </location>
</feature>
<proteinExistence type="predicted"/>
<protein>
    <submittedName>
        <fullName evidence="3">DUF4440 domain-containing protein</fullName>
    </submittedName>
</protein>
<keyword evidence="4" id="KW-1185">Reference proteome</keyword>
<gene>
    <name evidence="3" type="ORF">FUA22_09210</name>
</gene>
<feature type="region of interest" description="Disordered" evidence="1">
    <location>
        <begin position="142"/>
        <end position="165"/>
    </location>
</feature>
<evidence type="ECO:0000313" key="4">
    <source>
        <dbReference type="Proteomes" id="UP000321080"/>
    </source>
</evidence>
<accession>A0A5C7GH80</accession>
<reference evidence="3 4" key="1">
    <citation type="submission" date="2019-08" db="EMBL/GenBank/DDBJ databases">
        <title>Seonamhaeicola sediminis sp. nov., isolated from marine sediment.</title>
        <authorList>
            <person name="Cao W.R."/>
        </authorList>
    </citation>
    <scope>NUCLEOTIDE SEQUENCE [LARGE SCALE GENOMIC DNA]</scope>
    <source>
        <strain evidence="3 4">1505</strain>
    </source>
</reference>
<dbReference type="RefSeq" id="WP_147767674.1">
    <property type="nucleotide sequence ID" value="NZ_VRKQ01000010.1"/>
</dbReference>
<name>A0A5C7GH80_9FLAO</name>
<organism evidence="3 4">
    <name type="scientific">Seonamhaeicola maritimus</name>
    <dbReference type="NCBI Taxonomy" id="2591822"/>
    <lineage>
        <taxon>Bacteria</taxon>
        <taxon>Pseudomonadati</taxon>
        <taxon>Bacteroidota</taxon>
        <taxon>Flavobacteriia</taxon>
        <taxon>Flavobacteriales</taxon>
        <taxon>Flavobacteriaceae</taxon>
    </lineage>
</organism>
<dbReference type="AlphaFoldDB" id="A0A5C7GH80"/>
<comment type="caution">
    <text evidence="3">The sequence shown here is derived from an EMBL/GenBank/DDBJ whole genome shotgun (WGS) entry which is preliminary data.</text>
</comment>
<evidence type="ECO:0000259" key="2">
    <source>
        <dbReference type="Pfam" id="PF14534"/>
    </source>
</evidence>
<evidence type="ECO:0000256" key="1">
    <source>
        <dbReference type="SAM" id="MobiDB-lite"/>
    </source>
</evidence>
<dbReference type="Pfam" id="PF14534">
    <property type="entry name" value="DUF4440"/>
    <property type="match status" value="1"/>
</dbReference>
<dbReference type="Gene3D" id="3.10.450.50">
    <property type="match status" value="1"/>
</dbReference>